<dbReference type="RefSeq" id="XP_060449344.1">
    <property type="nucleotide sequence ID" value="XM_060589862.1"/>
</dbReference>
<keyword evidence="2" id="KW-1185">Reference proteome</keyword>
<evidence type="ECO:0000313" key="2">
    <source>
        <dbReference type="Proteomes" id="UP001243989"/>
    </source>
</evidence>
<gene>
    <name evidence="1" type="ORF">BDP81DRAFT_420631</name>
</gene>
<comment type="caution">
    <text evidence="1">The sequence shown here is derived from an EMBL/GenBank/DDBJ whole genome shotgun (WGS) entry which is preliminary data.</text>
</comment>
<name>A0AAI9ZYT7_9PEZI</name>
<dbReference type="GeneID" id="85474724"/>
<dbReference type="Proteomes" id="UP001243989">
    <property type="component" value="Unassembled WGS sequence"/>
</dbReference>
<dbReference type="EMBL" id="JAHMHQ010000004">
    <property type="protein sequence ID" value="KAK1640737.1"/>
    <property type="molecule type" value="Genomic_DNA"/>
</dbReference>
<accession>A0AAI9ZYT7</accession>
<evidence type="ECO:0000313" key="1">
    <source>
        <dbReference type="EMBL" id="KAK1640737.1"/>
    </source>
</evidence>
<organism evidence="1 2">
    <name type="scientific">Colletotrichum phormii</name>
    <dbReference type="NCBI Taxonomy" id="359342"/>
    <lineage>
        <taxon>Eukaryota</taxon>
        <taxon>Fungi</taxon>
        <taxon>Dikarya</taxon>
        <taxon>Ascomycota</taxon>
        <taxon>Pezizomycotina</taxon>
        <taxon>Sordariomycetes</taxon>
        <taxon>Hypocreomycetidae</taxon>
        <taxon>Glomerellales</taxon>
        <taxon>Glomerellaceae</taxon>
        <taxon>Colletotrichum</taxon>
        <taxon>Colletotrichum acutatum species complex</taxon>
    </lineage>
</organism>
<sequence length="167" mass="19228">MAEMIDHGFSSVKEDVKVSHDLMREVIRSQDQHMTEERKAFLAGILNILTRPDSFNQQSSVLQSEITTHRQEELAFDTQVALLRNPKDLQNAFGSSRRGLNEVKRCRCRTSITIKDRSMRPLKLQMMQKSDHSPGCLYRQSGSVSWSYAVCDSLYPFIRKTMELAMV</sequence>
<reference evidence="1" key="1">
    <citation type="submission" date="2021-06" db="EMBL/GenBank/DDBJ databases">
        <title>Comparative genomics, transcriptomics and evolutionary studies reveal genomic signatures of adaptation to plant cell wall in hemibiotrophic fungi.</title>
        <authorList>
            <consortium name="DOE Joint Genome Institute"/>
            <person name="Baroncelli R."/>
            <person name="Diaz J.F."/>
            <person name="Benocci T."/>
            <person name="Peng M."/>
            <person name="Battaglia E."/>
            <person name="Haridas S."/>
            <person name="Andreopoulos W."/>
            <person name="Labutti K."/>
            <person name="Pangilinan J."/>
            <person name="Floch G.L."/>
            <person name="Makela M.R."/>
            <person name="Henrissat B."/>
            <person name="Grigoriev I.V."/>
            <person name="Crouch J.A."/>
            <person name="De Vries R.P."/>
            <person name="Sukno S.A."/>
            <person name="Thon M.R."/>
        </authorList>
    </citation>
    <scope>NUCLEOTIDE SEQUENCE</scope>
    <source>
        <strain evidence="1">CBS 102054</strain>
    </source>
</reference>
<protein>
    <submittedName>
        <fullName evidence="1">Uncharacterized protein</fullName>
    </submittedName>
</protein>
<dbReference type="AlphaFoldDB" id="A0AAI9ZYT7"/>
<proteinExistence type="predicted"/>